<proteinExistence type="inferred from homology"/>
<keyword evidence="3" id="KW-1185">Reference proteome</keyword>
<dbReference type="InterPro" id="IPR024083">
    <property type="entry name" value="Fumarase/histidase_N"/>
</dbReference>
<dbReference type="Proteomes" id="UP000549394">
    <property type="component" value="Unassembled WGS sequence"/>
</dbReference>
<dbReference type="Pfam" id="PF00221">
    <property type="entry name" value="Lyase_aromatic"/>
    <property type="match status" value="1"/>
</dbReference>
<accession>A0A7I8W287</accession>
<evidence type="ECO:0000313" key="2">
    <source>
        <dbReference type="EMBL" id="CAD5121782.1"/>
    </source>
</evidence>
<evidence type="ECO:0000313" key="3">
    <source>
        <dbReference type="Proteomes" id="UP000549394"/>
    </source>
</evidence>
<dbReference type="OrthoDB" id="10051290at2759"/>
<sequence>MEFPAKSNVKHWIQTLNDIREYKEYIKAGSLEIDGETLTISKLYAMTFKPSFECSITEKCCDKMKKNYEFFTDLLKSGKVVYGANTGYGGSANVRYESVAKVQEYLVSHLKAGFGRKAPTELIRGVMVQRANSLSKARSAVREEVPLLLLEMVRKDIVPIVPLRGTVSASGDLMPSSYIAAAMMNMKGSRVLHKGVEMEASEAFQLASVKPVEFHAKEALAVVNSSSFAASLGSCMLFEANVCAILVQICTALIAESLEGHLESFHSLLHESMPHPGQLECAANLSSLLNNSKMSITDLEMRREDSKGLKQDRYALRTSPQWVAPVLDTLLRSREKLEIELNSSNDNPLIDDERGVVIHGGNFQGISVSMGLDHARQAIQLCGKLLHGQFQELVNGSMNGNLTPNLCGSDYNVDMGFKGCDTAMAAYCSELDGLANPVTNHVLSAELHNQAINSMGFLSARKLEESIEVLKQMIVQSLVATCQAIDLRYLKNYAEAIIKTILNEHKLNEKTFYRVCPWWVLVFSPPEAEVRLKEISPFMNGLRFKDFLSEFEEVAKPVLESIKNGTLVDRISDELGYGTKKVYRFLRQELNIKFNIGANSLDKDMEKVLSCINSQKILDLLQEIELYS</sequence>
<name>A0A7I8W287_9ANNE</name>
<dbReference type="AlphaFoldDB" id="A0A7I8W287"/>
<reference evidence="2 3" key="1">
    <citation type="submission" date="2020-08" db="EMBL/GenBank/DDBJ databases">
        <authorList>
            <person name="Hejnol A."/>
        </authorList>
    </citation>
    <scope>NUCLEOTIDE SEQUENCE [LARGE SCALE GENOMIC DNA]</scope>
</reference>
<dbReference type="Gene3D" id="1.10.275.10">
    <property type="entry name" value="Fumarase/aspartase (N-terminal domain)"/>
    <property type="match status" value="1"/>
</dbReference>
<dbReference type="SUPFAM" id="SSF48557">
    <property type="entry name" value="L-aspartase-like"/>
    <property type="match status" value="1"/>
</dbReference>
<gene>
    <name evidence="2" type="ORF">DGYR_LOCUS9690</name>
</gene>
<dbReference type="InterPro" id="IPR008948">
    <property type="entry name" value="L-Aspartase-like"/>
</dbReference>
<comment type="similarity">
    <text evidence="1">Belongs to the PAL/histidase family.</text>
</comment>
<dbReference type="EMBL" id="CAJFCJ010000015">
    <property type="protein sequence ID" value="CAD5121782.1"/>
    <property type="molecule type" value="Genomic_DNA"/>
</dbReference>
<dbReference type="GO" id="GO:0003824">
    <property type="term" value="F:catalytic activity"/>
    <property type="evidence" value="ECO:0007669"/>
    <property type="project" value="InterPro"/>
</dbReference>
<dbReference type="PANTHER" id="PTHR10362">
    <property type="entry name" value="HISTIDINE AMMONIA-LYASE"/>
    <property type="match status" value="1"/>
</dbReference>
<organism evidence="2 3">
    <name type="scientific">Dimorphilus gyrociliatus</name>
    <dbReference type="NCBI Taxonomy" id="2664684"/>
    <lineage>
        <taxon>Eukaryota</taxon>
        <taxon>Metazoa</taxon>
        <taxon>Spiralia</taxon>
        <taxon>Lophotrochozoa</taxon>
        <taxon>Annelida</taxon>
        <taxon>Polychaeta</taxon>
        <taxon>Polychaeta incertae sedis</taxon>
        <taxon>Dinophilidae</taxon>
        <taxon>Dimorphilus</taxon>
    </lineage>
</organism>
<protein>
    <submittedName>
        <fullName evidence="2">DgyrCDS10259</fullName>
    </submittedName>
</protein>
<dbReference type="Gene3D" id="1.20.200.10">
    <property type="entry name" value="Fumarase/aspartase (Central domain)"/>
    <property type="match status" value="1"/>
</dbReference>
<evidence type="ECO:0000256" key="1">
    <source>
        <dbReference type="ARBA" id="ARBA00007238"/>
    </source>
</evidence>
<comment type="caution">
    <text evidence="2">The sequence shown here is derived from an EMBL/GenBank/DDBJ whole genome shotgun (WGS) entry which is preliminary data.</text>
</comment>
<dbReference type="CDD" id="cd00332">
    <property type="entry name" value="PAL-HAL"/>
    <property type="match status" value="1"/>
</dbReference>
<dbReference type="InterPro" id="IPR001106">
    <property type="entry name" value="Aromatic_Lyase"/>
</dbReference>